<protein>
    <submittedName>
        <fullName evidence="7">DUF1080 domain-containing protein</fullName>
    </submittedName>
</protein>
<dbReference type="InterPro" id="IPR010496">
    <property type="entry name" value="AL/BT2_dom"/>
</dbReference>
<dbReference type="SMART" id="SM00640">
    <property type="entry name" value="Glyco_32"/>
    <property type="match status" value="1"/>
</dbReference>
<feature type="domain" description="BIG2" evidence="6">
    <location>
        <begin position="696"/>
        <end position="776"/>
    </location>
</feature>
<keyword evidence="5" id="KW-0732">Signal</keyword>
<dbReference type="Gene3D" id="2.115.10.20">
    <property type="entry name" value="Glycosyl hydrolase domain, family 43"/>
    <property type="match status" value="1"/>
</dbReference>
<dbReference type="InterPro" id="IPR013148">
    <property type="entry name" value="Glyco_hydro_32_N"/>
</dbReference>
<gene>
    <name evidence="7" type="ORF">GYN08_07160</name>
</gene>
<feature type="signal peptide" evidence="5">
    <location>
        <begin position="1"/>
        <end position="27"/>
    </location>
</feature>
<feature type="compositionally biased region" description="Basic and acidic residues" evidence="4">
    <location>
        <begin position="339"/>
        <end position="353"/>
    </location>
</feature>
<evidence type="ECO:0000313" key="7">
    <source>
        <dbReference type="EMBL" id="NGZ75091.1"/>
    </source>
</evidence>
<sequence>MNKNKTAVSLLCAALLLGILPINGIRASEPAAVREPVWNHNFESAIIETGTWTADERGIRGTAESGSAAGRMYTVNQSGGFVFGGDLSPGSADASAGLVFLAEADGTGGYAALLEREADRMRVRLVGPDGTAAESAGTYPSEEGVKHRLEIVAEDGRVRIYADGYEPAAIEAELPTSGGQSAGLSVLRGTAVFQDTYSTPLEDYYDEAYRPAYHYSPQRGSASDPNGMIYYKGEYHLFHQDGGRWAHAVSTDMLHWKSLPLALEWNELGHIWSGSTIADPGNVSGLFDGSPDGGGMIAYYTSYNPDAPGGNQRIGIAYSSDRGRTWHYPQDRPIVIDNPGREGDDPGSWDFRDPKVVRDEERNRWVMVVSGGDHIRFFTSTNLVDWTLTDNFGYGEYVRGGVWECPDLFPLPVDGTDESKWVLMISTGANPATEGSDAEYFVGELTDDGKFVNDNTAGQVLKTDWGKEFYASSSFTDAPDGRVVTMAWMTNWDYPFAFPTAGWKGVLSLPRELTLTRTDEGIRLVQRPIAELDGLRRELRAIRETVVTDASPNPLQGLSAGAYEIEAELELPADGAADAFGFRVREGGGQRTEIGYSVKEAKLSIDRSASGMTDFSPAFRLRQEAALEPEDGIVKLRLFVDESSVELFANAGKTVFSDVIFPDPASRGMSFYAQGGSVKIRSLNVHALNSVRKTQPASDLVLDAAEVELGPGEVRNLSAAPRASASEGSPLSWTSSDPSVVSVAADGGTAALRAVAPGQASVTARAADGTSGSVRVTVHGGRFVSELGRLDTAPGSASWIVTEDGLRGSDSGDTTAVSARQAGDFTYEATVKLDARGGAASLLFRSDASGGSGYYLNLDPNMDAVRLFYKINGKFEERQVVGNSPASIESGGTYRLKVQAKGPVLRAWLDGKRVIDVKDGTFAQGRFGLHAFGGRASFQNVKISKLSPPRLDSFKIMNPSSGSSLAASESERGASVVLTSSVGAAPAWTAVPTGGEDGSISLRIESGPALDFDTGRGMLQLYDYMGYDNQRWIIRKRPNGTVLLINAANGLALSAEADGRAQLRTPDPNSGAQQWKLKK</sequence>
<evidence type="ECO:0000256" key="5">
    <source>
        <dbReference type="SAM" id="SignalP"/>
    </source>
</evidence>
<evidence type="ECO:0000259" key="6">
    <source>
        <dbReference type="SMART" id="SM00635"/>
    </source>
</evidence>
<dbReference type="PANTHER" id="PTHR42800:SF1">
    <property type="entry name" value="EXOINULINASE INUD (AFU_ORTHOLOGUE AFUA_5G00480)"/>
    <property type="match status" value="1"/>
</dbReference>
<dbReference type="Proteomes" id="UP000800303">
    <property type="component" value="Unassembled WGS sequence"/>
</dbReference>
<dbReference type="PANTHER" id="PTHR42800">
    <property type="entry name" value="EXOINULINASE INUD (AFU_ORTHOLOGUE AFUA_5G00480)"/>
    <property type="match status" value="1"/>
</dbReference>
<name>A0ABX0F2E9_9BACL</name>
<dbReference type="SMART" id="SM00635">
    <property type="entry name" value="BID_2"/>
    <property type="match status" value="1"/>
</dbReference>
<comment type="similarity">
    <text evidence="1">Belongs to the glycosyl hydrolase 32 family.</text>
</comment>
<evidence type="ECO:0000313" key="8">
    <source>
        <dbReference type="Proteomes" id="UP000800303"/>
    </source>
</evidence>
<dbReference type="Gene3D" id="2.80.10.50">
    <property type="match status" value="1"/>
</dbReference>
<dbReference type="Pfam" id="PF08244">
    <property type="entry name" value="Glyco_hydro_32C"/>
    <property type="match status" value="1"/>
</dbReference>
<comment type="caution">
    <text evidence="7">The sequence shown here is derived from an EMBL/GenBank/DDBJ whole genome shotgun (WGS) entry which is preliminary data.</text>
</comment>
<keyword evidence="2" id="KW-0378">Hydrolase</keyword>
<dbReference type="PROSITE" id="PS50231">
    <property type="entry name" value="RICIN_B_LECTIN"/>
    <property type="match status" value="1"/>
</dbReference>
<feature type="region of interest" description="Disordered" evidence="4">
    <location>
        <begin position="329"/>
        <end position="353"/>
    </location>
</feature>
<dbReference type="CDD" id="cd18622">
    <property type="entry name" value="GH32_Inu-like"/>
    <property type="match status" value="1"/>
</dbReference>
<dbReference type="Gene3D" id="2.60.40.1080">
    <property type="match status" value="1"/>
</dbReference>
<evidence type="ECO:0000256" key="1">
    <source>
        <dbReference type="ARBA" id="ARBA00009902"/>
    </source>
</evidence>
<feature type="region of interest" description="Disordered" evidence="4">
    <location>
        <begin position="719"/>
        <end position="738"/>
    </location>
</feature>
<dbReference type="Pfam" id="PF00251">
    <property type="entry name" value="Glyco_hydro_32N"/>
    <property type="match status" value="1"/>
</dbReference>
<reference evidence="7 8" key="1">
    <citation type="submission" date="2020-01" db="EMBL/GenBank/DDBJ databases">
        <title>Polyphasic characterisation and genomic insights into a novel alkali tolerant bacterium VR-M41.</title>
        <authorList>
            <person name="Vemuluri V.R."/>
        </authorList>
    </citation>
    <scope>NUCLEOTIDE SEQUENCE [LARGE SCALE GENOMIC DNA]</scope>
    <source>
        <strain evidence="7 8">VR-M41</strain>
    </source>
</reference>
<dbReference type="InterPro" id="IPR003343">
    <property type="entry name" value="Big_2"/>
</dbReference>
<dbReference type="Pfam" id="PF06439">
    <property type="entry name" value="3keto-disac_hyd"/>
    <property type="match status" value="1"/>
</dbReference>
<organism evidence="7 8">
    <name type="scientific">Saccharibacillus alkalitolerans</name>
    <dbReference type="NCBI Taxonomy" id="2705290"/>
    <lineage>
        <taxon>Bacteria</taxon>
        <taxon>Bacillati</taxon>
        <taxon>Bacillota</taxon>
        <taxon>Bacilli</taxon>
        <taxon>Bacillales</taxon>
        <taxon>Paenibacillaceae</taxon>
        <taxon>Saccharibacillus</taxon>
    </lineage>
</organism>
<evidence type="ECO:0000256" key="3">
    <source>
        <dbReference type="ARBA" id="ARBA00023295"/>
    </source>
</evidence>
<dbReference type="SUPFAM" id="SSF49373">
    <property type="entry name" value="Invasin/intimin cell-adhesion fragments"/>
    <property type="match status" value="1"/>
</dbReference>
<dbReference type="InterPro" id="IPR001362">
    <property type="entry name" value="Glyco_hydro_32"/>
</dbReference>
<dbReference type="InterPro" id="IPR008964">
    <property type="entry name" value="Invasin/intimin_cell_adhesion"/>
</dbReference>
<dbReference type="InterPro" id="IPR035992">
    <property type="entry name" value="Ricin_B-like_lectins"/>
</dbReference>
<dbReference type="EMBL" id="JAAFGS010000002">
    <property type="protein sequence ID" value="NGZ75091.1"/>
    <property type="molecule type" value="Genomic_DNA"/>
</dbReference>
<dbReference type="CDD" id="cd00161">
    <property type="entry name" value="beta-trefoil_Ricin-like"/>
    <property type="match status" value="1"/>
</dbReference>
<feature type="chain" id="PRO_5045381688" evidence="5">
    <location>
        <begin position="28"/>
        <end position="1079"/>
    </location>
</feature>
<dbReference type="SUPFAM" id="SSF50370">
    <property type="entry name" value="Ricin B-like lectins"/>
    <property type="match status" value="1"/>
</dbReference>
<keyword evidence="8" id="KW-1185">Reference proteome</keyword>
<dbReference type="SUPFAM" id="SSF75005">
    <property type="entry name" value="Arabinanase/levansucrase/invertase"/>
    <property type="match status" value="1"/>
</dbReference>
<dbReference type="Gene3D" id="2.60.120.560">
    <property type="entry name" value="Exo-inulinase, domain 1"/>
    <property type="match status" value="3"/>
</dbReference>
<evidence type="ECO:0000256" key="4">
    <source>
        <dbReference type="SAM" id="MobiDB-lite"/>
    </source>
</evidence>
<proteinExistence type="inferred from homology"/>
<dbReference type="InterPro" id="IPR023296">
    <property type="entry name" value="Glyco_hydro_beta-prop_sf"/>
</dbReference>
<accession>A0ABX0F2E9</accession>
<dbReference type="InterPro" id="IPR013189">
    <property type="entry name" value="Glyco_hydro_32_C"/>
</dbReference>
<evidence type="ECO:0000256" key="2">
    <source>
        <dbReference type="ARBA" id="ARBA00022801"/>
    </source>
</evidence>
<keyword evidence="3" id="KW-0326">Glycosidase</keyword>
<dbReference type="RefSeq" id="WP_166273504.1">
    <property type="nucleotide sequence ID" value="NZ_JAAFGS010000002.1"/>
</dbReference>
<dbReference type="InterPro" id="IPR013320">
    <property type="entry name" value="ConA-like_dom_sf"/>
</dbReference>
<dbReference type="SUPFAM" id="SSF49899">
    <property type="entry name" value="Concanavalin A-like lectins/glucanases"/>
    <property type="match status" value="2"/>
</dbReference>